<evidence type="ECO:0000313" key="9">
    <source>
        <dbReference type="EMBL" id="AGF93150.1"/>
    </source>
</evidence>
<accession>M1PPV1</accession>
<feature type="transmembrane region" description="Helical" evidence="7">
    <location>
        <begin position="50"/>
        <end position="76"/>
    </location>
</feature>
<dbReference type="Gene3D" id="1.10.3720.10">
    <property type="entry name" value="MetI-like"/>
    <property type="match status" value="1"/>
</dbReference>
<dbReference type="InterPro" id="IPR035906">
    <property type="entry name" value="MetI-like_sf"/>
</dbReference>
<dbReference type="InterPro" id="IPR000515">
    <property type="entry name" value="MetI-like"/>
</dbReference>
<evidence type="ECO:0000256" key="3">
    <source>
        <dbReference type="ARBA" id="ARBA00022475"/>
    </source>
</evidence>
<dbReference type="CDD" id="cd06261">
    <property type="entry name" value="TM_PBP2"/>
    <property type="match status" value="1"/>
</dbReference>
<feature type="transmembrane region" description="Helical" evidence="7">
    <location>
        <begin position="214"/>
        <end position="236"/>
    </location>
</feature>
<dbReference type="SUPFAM" id="SSF161098">
    <property type="entry name" value="MetI-like"/>
    <property type="match status" value="1"/>
</dbReference>
<evidence type="ECO:0000256" key="5">
    <source>
        <dbReference type="ARBA" id="ARBA00022989"/>
    </source>
</evidence>
<keyword evidence="5 7" id="KW-1133">Transmembrane helix</keyword>
<dbReference type="Pfam" id="PF00528">
    <property type="entry name" value="BPD_transp_1"/>
    <property type="match status" value="1"/>
</dbReference>
<organism evidence="9">
    <name type="scientific">uncultured organism</name>
    <dbReference type="NCBI Taxonomy" id="155900"/>
    <lineage>
        <taxon>unclassified sequences</taxon>
        <taxon>environmental samples</taxon>
    </lineage>
</organism>
<evidence type="ECO:0000256" key="4">
    <source>
        <dbReference type="ARBA" id="ARBA00022692"/>
    </source>
</evidence>
<name>M1PPV1_9ZZZZ</name>
<proteinExistence type="predicted"/>
<dbReference type="GO" id="GO:0055085">
    <property type="term" value="P:transmembrane transport"/>
    <property type="evidence" value="ECO:0007669"/>
    <property type="project" value="InterPro"/>
</dbReference>
<evidence type="ECO:0000256" key="1">
    <source>
        <dbReference type="ARBA" id="ARBA00004651"/>
    </source>
</evidence>
<dbReference type="EMBL" id="JX684083">
    <property type="protein sequence ID" value="AGF93150.1"/>
    <property type="molecule type" value="Genomic_DNA"/>
</dbReference>
<gene>
    <name evidence="9" type="ORF">FLSS-18_0015</name>
</gene>
<reference evidence="9" key="1">
    <citation type="journal article" date="2013" name="Syst. Appl. Microbiol.">
        <title>New insights into the archaeal diversity of a hypersaline microbial mat obtained by a metagenomic approach.</title>
        <authorList>
            <person name="Lopez-Lopez A."/>
            <person name="Richter M."/>
            <person name="Pena A."/>
            <person name="Tamames J."/>
            <person name="Rossello-Mora R."/>
        </authorList>
    </citation>
    <scope>NUCLEOTIDE SEQUENCE</scope>
</reference>
<protein>
    <submittedName>
        <fullName evidence="9">Peptide ABC transporter permease protein</fullName>
    </submittedName>
</protein>
<sequence length="253" mass="27972">MAIFSPFISPYDPYDMQMQDRLQPPNAAHLFGTDNFGRDIFSRVVHGARLSLLSGFSSVVFASVFGILVGILAGYFERLEGILMRLVDVFMAFPPLLLALIMMAILGRGLLNVVMAVGIAYLTRISRVTFGLTLKIKEDPYIEAARAMGASNPRILFMHILPNLLSPIIVQASFTFAFSLLQIAALDFLGLGLPPEIPSWGGMLNQGRTYITRAPWLLVFPGMFIVITVLSFNLLGDALRDQLDPRFQEEVTA</sequence>
<dbReference type="GO" id="GO:0005886">
    <property type="term" value="C:plasma membrane"/>
    <property type="evidence" value="ECO:0007669"/>
    <property type="project" value="UniProtKB-SubCell"/>
</dbReference>
<keyword evidence="2" id="KW-0813">Transport</keyword>
<feature type="transmembrane region" description="Helical" evidence="7">
    <location>
        <begin position="96"/>
        <end position="122"/>
    </location>
</feature>
<evidence type="ECO:0000256" key="2">
    <source>
        <dbReference type="ARBA" id="ARBA00022448"/>
    </source>
</evidence>
<feature type="domain" description="ABC transmembrane type-1" evidence="8">
    <location>
        <begin position="48"/>
        <end position="236"/>
    </location>
</feature>
<keyword evidence="4 7" id="KW-0812">Transmembrane</keyword>
<comment type="subcellular location">
    <subcellularLocation>
        <location evidence="1">Cell membrane</location>
        <topology evidence="1">Multi-pass membrane protein</topology>
    </subcellularLocation>
</comment>
<evidence type="ECO:0000259" key="8">
    <source>
        <dbReference type="PROSITE" id="PS50928"/>
    </source>
</evidence>
<evidence type="ECO:0000256" key="7">
    <source>
        <dbReference type="SAM" id="Phobius"/>
    </source>
</evidence>
<dbReference type="PANTHER" id="PTHR43386">
    <property type="entry name" value="OLIGOPEPTIDE TRANSPORT SYSTEM PERMEASE PROTEIN APPC"/>
    <property type="match status" value="1"/>
</dbReference>
<evidence type="ECO:0000256" key="6">
    <source>
        <dbReference type="ARBA" id="ARBA00023136"/>
    </source>
</evidence>
<dbReference type="PROSITE" id="PS50928">
    <property type="entry name" value="ABC_TM1"/>
    <property type="match status" value="1"/>
</dbReference>
<keyword evidence="3" id="KW-1003">Cell membrane</keyword>
<dbReference type="AlphaFoldDB" id="M1PPV1"/>
<keyword evidence="6 7" id="KW-0472">Membrane</keyword>
<dbReference type="PANTHER" id="PTHR43386:SF25">
    <property type="entry name" value="PEPTIDE ABC TRANSPORTER PERMEASE PROTEIN"/>
    <property type="match status" value="1"/>
</dbReference>
<feature type="transmembrane region" description="Helical" evidence="7">
    <location>
        <begin position="164"/>
        <end position="194"/>
    </location>
</feature>
<dbReference type="InterPro" id="IPR050366">
    <property type="entry name" value="BP-dependent_transpt_permease"/>
</dbReference>